<sequence>MEKSLKLINNNFSLSGFNFSGFSSSVNWVGFFERKHDFSYHLIDESIELFSDFFEGKHANPTIITALSFDDDKEDDIETIARYQEIYHSVKEKNLLLPMTESYENYLYGETLLPAHSLSFSFIKDDFIDLSKLIMCHAGVIGQVCFYINPAFNIGVYPHEDTGFGCIALNGEKKTCIDFLTHCKKNENFNVVIDD</sequence>
<reference evidence="1 2" key="1">
    <citation type="journal article" date="2019" name="Int. J. Syst. Evol. Microbiol.">
        <title>Photorhabdus khanii subsp. guanajuatensis subsp. nov., isolated from Heterorhabditis atacamensis, and Photorhabdus luminescens subsp. mexicana subsp. nov., isolated from Heterorhabditis mexicana entomopathogenic nematodes.</title>
        <authorList>
            <person name="Machado R.A.R."/>
            <person name="Bruno P."/>
            <person name="Arce C.C.M."/>
            <person name="Liechti N."/>
            <person name="Kohler A."/>
            <person name="Bernal J."/>
            <person name="Bruggmann R."/>
            <person name="Turlings T.C.J."/>
        </authorList>
    </citation>
    <scope>NUCLEOTIDE SEQUENCE [LARGE SCALE GENOMIC DNA]</scope>
    <source>
        <strain evidence="1 2">MEX47-22</strain>
    </source>
</reference>
<evidence type="ECO:0000313" key="1">
    <source>
        <dbReference type="EMBL" id="TDB45461.1"/>
    </source>
</evidence>
<protein>
    <submittedName>
        <fullName evidence="1">Uncharacterized protein</fullName>
    </submittedName>
</protein>
<dbReference type="RefSeq" id="WP_132347874.1">
    <property type="nucleotide sequence ID" value="NZ_CAWOLF010000030.1"/>
</dbReference>
<dbReference type="Proteomes" id="UP000295550">
    <property type="component" value="Unassembled WGS sequence"/>
</dbReference>
<proteinExistence type="predicted"/>
<accession>A0A4R4IXT5</accession>
<dbReference type="EMBL" id="PUJX01000030">
    <property type="protein sequence ID" value="TDB45461.1"/>
    <property type="molecule type" value="Genomic_DNA"/>
</dbReference>
<name>A0A4R4IXT5_PHOLU</name>
<dbReference type="AlphaFoldDB" id="A0A4R4IXT5"/>
<organism evidence="1 2">
    <name type="scientific">Photorhabdus luminescens subsp. mexicana</name>
    <dbReference type="NCBI Taxonomy" id="2100167"/>
    <lineage>
        <taxon>Bacteria</taxon>
        <taxon>Pseudomonadati</taxon>
        <taxon>Pseudomonadota</taxon>
        <taxon>Gammaproteobacteria</taxon>
        <taxon>Enterobacterales</taxon>
        <taxon>Morganellaceae</taxon>
        <taxon>Photorhabdus</taxon>
    </lineage>
</organism>
<evidence type="ECO:0000313" key="2">
    <source>
        <dbReference type="Proteomes" id="UP000295550"/>
    </source>
</evidence>
<gene>
    <name evidence="1" type="ORF">C5468_20930</name>
</gene>
<comment type="caution">
    <text evidence="1">The sequence shown here is derived from an EMBL/GenBank/DDBJ whole genome shotgun (WGS) entry which is preliminary data.</text>
</comment>